<organism evidence="2 3">
    <name type="scientific">Citrullus colocynthis</name>
    <name type="common">colocynth</name>
    <dbReference type="NCBI Taxonomy" id="252529"/>
    <lineage>
        <taxon>Eukaryota</taxon>
        <taxon>Viridiplantae</taxon>
        <taxon>Streptophyta</taxon>
        <taxon>Embryophyta</taxon>
        <taxon>Tracheophyta</taxon>
        <taxon>Spermatophyta</taxon>
        <taxon>Magnoliopsida</taxon>
        <taxon>eudicotyledons</taxon>
        <taxon>Gunneridae</taxon>
        <taxon>Pentapetalae</taxon>
        <taxon>rosids</taxon>
        <taxon>fabids</taxon>
        <taxon>Cucurbitales</taxon>
        <taxon>Cucurbitaceae</taxon>
        <taxon>Benincaseae</taxon>
        <taxon>Citrullus</taxon>
    </lineage>
</organism>
<name>A0ABP0Y7M0_9ROSI</name>
<protein>
    <recommendedName>
        <fullName evidence="4">DUF4378 domain-containing protein</fullName>
    </recommendedName>
</protein>
<evidence type="ECO:0000313" key="3">
    <source>
        <dbReference type="Proteomes" id="UP001642487"/>
    </source>
</evidence>
<gene>
    <name evidence="2" type="ORF">CITCOLO1_LOCUS8320</name>
</gene>
<dbReference type="PANTHER" id="PTHR37613">
    <property type="entry name" value="DUF4378 DOMAIN PROTEIN"/>
    <property type="match status" value="1"/>
</dbReference>
<evidence type="ECO:0000313" key="2">
    <source>
        <dbReference type="EMBL" id="CAK9316459.1"/>
    </source>
</evidence>
<dbReference type="EMBL" id="OZ021737">
    <property type="protein sequence ID" value="CAK9316459.1"/>
    <property type="molecule type" value="Genomic_DNA"/>
</dbReference>
<keyword evidence="3" id="KW-1185">Reference proteome</keyword>
<feature type="compositionally biased region" description="Basic and acidic residues" evidence="1">
    <location>
        <begin position="129"/>
        <end position="141"/>
    </location>
</feature>
<evidence type="ECO:0000256" key="1">
    <source>
        <dbReference type="SAM" id="MobiDB-lite"/>
    </source>
</evidence>
<dbReference type="Proteomes" id="UP001642487">
    <property type="component" value="Chromosome 3"/>
</dbReference>
<evidence type="ECO:0008006" key="4">
    <source>
        <dbReference type="Google" id="ProtNLM"/>
    </source>
</evidence>
<dbReference type="PANTHER" id="PTHR37613:SF4">
    <property type="entry name" value="DUF4378 DOMAIN-CONTAINING PROTEIN"/>
    <property type="match status" value="1"/>
</dbReference>
<sequence length="356" mass="39686">MFFPYSPLAFQPLFFIPSMTPRSPLRQLLQEQQEPFELEDYLFERDNYSRKSLSRGSGFACSGGKLDSIVKFGKGFVEINKVLKNSCKKLVAINRKQQTKDLGKNGWIFSVGCKGVTESDTFPSPCSSRKTDRSASGKDNAKTSSSTRRQHANSSTSDTSQAPESCNRRVLKAAAGKKLVSRSMEPRKQSVTQARPNDNQLRNGICLQKKVPEDSILSATLWDLLLYSAATEKTSGIETAALQELLTSNAASQLLISKRVIHQTKQLLFNRVREVVKAHSKQGSRMGSEESGRLICEKEAIGKEANLTNLLYSDYSFSTAEWTDFKPHKQLIGTEIGEFILKDIINEVVTELIDNV</sequence>
<accession>A0ABP0Y7M0</accession>
<reference evidence="2 3" key="1">
    <citation type="submission" date="2024-03" db="EMBL/GenBank/DDBJ databases">
        <authorList>
            <person name="Gkanogiannis A."/>
            <person name="Becerra Lopez-Lavalle L."/>
        </authorList>
    </citation>
    <scope>NUCLEOTIDE SEQUENCE [LARGE SCALE GENOMIC DNA]</scope>
</reference>
<proteinExistence type="predicted"/>
<feature type="compositionally biased region" description="Polar residues" evidence="1">
    <location>
        <begin position="118"/>
        <end position="128"/>
    </location>
</feature>
<feature type="compositionally biased region" description="Polar residues" evidence="1">
    <location>
        <begin position="142"/>
        <end position="164"/>
    </location>
</feature>
<feature type="region of interest" description="Disordered" evidence="1">
    <location>
        <begin position="118"/>
        <end position="197"/>
    </location>
</feature>